<organism evidence="2 3">
    <name type="scientific">Patiria miniata</name>
    <name type="common">Bat star</name>
    <name type="synonym">Asterina miniata</name>
    <dbReference type="NCBI Taxonomy" id="46514"/>
    <lineage>
        <taxon>Eukaryota</taxon>
        <taxon>Metazoa</taxon>
        <taxon>Echinodermata</taxon>
        <taxon>Eleutherozoa</taxon>
        <taxon>Asterozoa</taxon>
        <taxon>Asteroidea</taxon>
        <taxon>Valvatacea</taxon>
        <taxon>Valvatida</taxon>
        <taxon>Asterinidae</taxon>
        <taxon>Patiria</taxon>
    </lineage>
</organism>
<dbReference type="OrthoDB" id="10152070at2759"/>
<feature type="signal peptide" evidence="1">
    <location>
        <begin position="1"/>
        <end position="17"/>
    </location>
</feature>
<evidence type="ECO:0000313" key="3">
    <source>
        <dbReference type="Proteomes" id="UP000887568"/>
    </source>
</evidence>
<dbReference type="EnsemblMetazoa" id="XM_038208925.1">
    <property type="protein sequence ID" value="XP_038064853.1"/>
    <property type="gene ID" value="LOC119735218"/>
</dbReference>
<dbReference type="Proteomes" id="UP000887568">
    <property type="component" value="Unplaced"/>
</dbReference>
<name>A0A914AMN2_PATMI</name>
<keyword evidence="1" id="KW-0732">Signal</keyword>
<dbReference type="OMA" id="GVIRNCY"/>
<feature type="chain" id="PRO_5037344174" description="Protein quiver" evidence="1">
    <location>
        <begin position="18"/>
        <end position="146"/>
    </location>
</feature>
<protein>
    <recommendedName>
        <fullName evidence="4">Protein quiver</fullName>
    </recommendedName>
</protein>
<dbReference type="AlphaFoldDB" id="A0A914AMN2"/>
<dbReference type="GeneID" id="119735218"/>
<evidence type="ECO:0008006" key="4">
    <source>
        <dbReference type="Google" id="ProtNLM"/>
    </source>
</evidence>
<keyword evidence="3" id="KW-1185">Reference proteome</keyword>
<accession>A0A914AMN2</accession>
<sequence>MEGKLLIVLLVVSTASSAVTLKCHVCAEGGVCSDGEIGELQTCPNISSRVANRCLKFDGEYSSSNPGSTFSLKGVIRNCYFHRQEGVPAPPLRCLSGSDAEAYLPNVHLITGDYCFCASDGCNGVDSLKPFLWLILTVGLMHMLLM</sequence>
<evidence type="ECO:0000256" key="1">
    <source>
        <dbReference type="SAM" id="SignalP"/>
    </source>
</evidence>
<proteinExistence type="predicted"/>
<reference evidence="2" key="1">
    <citation type="submission" date="2022-11" db="UniProtKB">
        <authorList>
            <consortium name="EnsemblMetazoa"/>
        </authorList>
    </citation>
    <scope>IDENTIFICATION</scope>
</reference>
<dbReference type="RefSeq" id="XP_038064853.1">
    <property type="nucleotide sequence ID" value="XM_038208925.1"/>
</dbReference>
<evidence type="ECO:0000313" key="2">
    <source>
        <dbReference type="EnsemblMetazoa" id="XP_038064853.1"/>
    </source>
</evidence>